<evidence type="ECO:0008006" key="3">
    <source>
        <dbReference type="Google" id="ProtNLM"/>
    </source>
</evidence>
<evidence type="ECO:0000313" key="2">
    <source>
        <dbReference type="Proteomes" id="UP000056209"/>
    </source>
</evidence>
<gene>
    <name evidence="1" type="ORF">DEIGR_100284</name>
</gene>
<proteinExistence type="predicted"/>
<dbReference type="EMBL" id="BCMS01000001">
    <property type="protein sequence ID" value="GAQ20257.1"/>
    <property type="molecule type" value="Genomic_DNA"/>
</dbReference>
<keyword evidence="2" id="KW-1185">Reference proteome</keyword>
<accession>A0A100HGT2</accession>
<sequence length="417" mass="48464">MTSSRFVSFTIVNGAYYHYALTLAQSYLDNNPESLFYVFYLGEEPTYIPDSARTIVKVVDEEMINDLKSRAFYYEITELSTSIKPNCFRYLGELGFKKIIYLDPDIFIYKSLENIDNLLENQNIIITPHSTEPIYDGLLPDDLSFLRSGSYNLGFIAIRWNDKTKLFIDWWMSRLRYNAFNAFSKGMFTDQKWIDLIPGFFDGVYILKDNGYNVAYWNLHGRKIELEDGEFKSNGGPLYFFHFSGISLNNNLVSKYSTRYSSYYDLGIDITILFERYKAKLLENYGITESQRKSQNSYNYFGDGELISELDRLIYLNYNVYSGQCIDASKITRKEFYRLIQSTPENRVSCEFTYDPRLGRISQQISRLPAPVKSIARSLSTMNWVSKIVSLTNNSVNKINTSQIIYALYKESNEGNA</sequence>
<reference evidence="2" key="1">
    <citation type="submission" date="2015-11" db="EMBL/GenBank/DDBJ databases">
        <title>Draft Genome Sequence of the Radioresistant Bacterium Deinococcus grandis, Isolated from Freshwater Fish in Japan.</title>
        <authorList>
            <person name="Satoh K."/>
            <person name="Onodera T."/>
            <person name="Omoso K."/>
            <person name="Takeda-Yano K."/>
            <person name="Katayama T."/>
            <person name="Oono Y."/>
            <person name="Narumi I."/>
        </authorList>
    </citation>
    <scope>NUCLEOTIDE SEQUENCE [LARGE SCALE GENOMIC DNA]</scope>
    <source>
        <strain evidence="2">ATCC 43672</strain>
    </source>
</reference>
<dbReference type="AlphaFoldDB" id="A0A100HGT2"/>
<dbReference type="Gene3D" id="3.90.550.10">
    <property type="entry name" value="Spore Coat Polysaccharide Biosynthesis Protein SpsA, Chain A"/>
    <property type="match status" value="1"/>
</dbReference>
<name>A0A100HGT2_9DEIO</name>
<dbReference type="SUPFAM" id="SSF53448">
    <property type="entry name" value="Nucleotide-diphospho-sugar transferases"/>
    <property type="match status" value="1"/>
</dbReference>
<organism evidence="1 2">
    <name type="scientific">Deinococcus grandis</name>
    <dbReference type="NCBI Taxonomy" id="57498"/>
    <lineage>
        <taxon>Bacteria</taxon>
        <taxon>Thermotogati</taxon>
        <taxon>Deinococcota</taxon>
        <taxon>Deinococci</taxon>
        <taxon>Deinococcales</taxon>
        <taxon>Deinococcaceae</taxon>
        <taxon>Deinococcus</taxon>
    </lineage>
</organism>
<dbReference type="Proteomes" id="UP000056209">
    <property type="component" value="Unassembled WGS sequence"/>
</dbReference>
<dbReference type="InterPro" id="IPR029044">
    <property type="entry name" value="Nucleotide-diphossugar_trans"/>
</dbReference>
<evidence type="ECO:0000313" key="1">
    <source>
        <dbReference type="EMBL" id="GAQ20257.1"/>
    </source>
</evidence>
<protein>
    <recommendedName>
        <fullName evidence="3">Glycosyl transferase</fullName>
    </recommendedName>
</protein>
<comment type="caution">
    <text evidence="1">The sequence shown here is derived from an EMBL/GenBank/DDBJ whole genome shotgun (WGS) entry which is preliminary data.</text>
</comment>